<protein>
    <submittedName>
        <fullName evidence="2">Uncharacterized protein</fullName>
    </submittedName>
</protein>
<comment type="caution">
    <text evidence="2">The sequence shown here is derived from an EMBL/GenBank/DDBJ whole genome shotgun (WGS) entry which is preliminary data.</text>
</comment>
<proteinExistence type="predicted"/>
<dbReference type="EMBL" id="JAXCGZ010008513">
    <property type="protein sequence ID" value="KAK7077593.1"/>
    <property type="molecule type" value="Genomic_DNA"/>
</dbReference>
<feature type="region of interest" description="Disordered" evidence="1">
    <location>
        <begin position="1"/>
        <end position="23"/>
    </location>
</feature>
<evidence type="ECO:0000313" key="2">
    <source>
        <dbReference type="EMBL" id="KAK7077593.1"/>
    </source>
</evidence>
<dbReference type="Proteomes" id="UP001381693">
    <property type="component" value="Unassembled WGS sequence"/>
</dbReference>
<name>A0AAN8XBV5_HALRR</name>
<gene>
    <name evidence="2" type="ORF">SK128_025003</name>
</gene>
<sequence length="66" mass="7492">VLRVFHSQYENGLGQTDPSRLLHPKSNLHQQSESGLKTFYREEVKPSTGGYKPQKVKVKSNKVNPV</sequence>
<feature type="region of interest" description="Disordered" evidence="1">
    <location>
        <begin position="45"/>
        <end position="66"/>
    </location>
</feature>
<keyword evidence="3" id="KW-1185">Reference proteome</keyword>
<reference evidence="2 3" key="1">
    <citation type="submission" date="2023-11" db="EMBL/GenBank/DDBJ databases">
        <title>Halocaridina rubra genome assembly.</title>
        <authorList>
            <person name="Smith C."/>
        </authorList>
    </citation>
    <scope>NUCLEOTIDE SEQUENCE [LARGE SCALE GENOMIC DNA]</scope>
    <source>
        <strain evidence="2">EP-1</strain>
        <tissue evidence="2">Whole</tissue>
    </source>
</reference>
<accession>A0AAN8XBV5</accession>
<evidence type="ECO:0000256" key="1">
    <source>
        <dbReference type="SAM" id="MobiDB-lite"/>
    </source>
</evidence>
<organism evidence="2 3">
    <name type="scientific">Halocaridina rubra</name>
    <name type="common">Hawaiian red shrimp</name>
    <dbReference type="NCBI Taxonomy" id="373956"/>
    <lineage>
        <taxon>Eukaryota</taxon>
        <taxon>Metazoa</taxon>
        <taxon>Ecdysozoa</taxon>
        <taxon>Arthropoda</taxon>
        <taxon>Crustacea</taxon>
        <taxon>Multicrustacea</taxon>
        <taxon>Malacostraca</taxon>
        <taxon>Eumalacostraca</taxon>
        <taxon>Eucarida</taxon>
        <taxon>Decapoda</taxon>
        <taxon>Pleocyemata</taxon>
        <taxon>Caridea</taxon>
        <taxon>Atyoidea</taxon>
        <taxon>Atyidae</taxon>
        <taxon>Halocaridina</taxon>
    </lineage>
</organism>
<feature type="compositionally biased region" description="Polar residues" evidence="1">
    <location>
        <begin position="8"/>
        <end position="18"/>
    </location>
</feature>
<feature type="non-terminal residue" evidence="2">
    <location>
        <position position="1"/>
    </location>
</feature>
<evidence type="ECO:0000313" key="3">
    <source>
        <dbReference type="Proteomes" id="UP001381693"/>
    </source>
</evidence>
<dbReference type="AlphaFoldDB" id="A0AAN8XBV5"/>